<dbReference type="RefSeq" id="WP_209996166.1">
    <property type="nucleotide sequence ID" value="NZ_BAAAJY010000015.1"/>
</dbReference>
<dbReference type="EMBL" id="JAGIOF010000001">
    <property type="protein sequence ID" value="MBP2385357.1"/>
    <property type="molecule type" value="Genomic_DNA"/>
</dbReference>
<protein>
    <recommendedName>
        <fullName evidence="3">Helix-turn-helix domain-containing protein</fullName>
    </recommendedName>
</protein>
<accession>A0ABS4XA72</accession>
<comment type="caution">
    <text evidence="1">The sequence shown here is derived from an EMBL/GenBank/DDBJ whole genome shotgun (WGS) entry which is preliminary data.</text>
</comment>
<keyword evidence="2" id="KW-1185">Reference proteome</keyword>
<reference evidence="1 2" key="1">
    <citation type="submission" date="2021-03" db="EMBL/GenBank/DDBJ databases">
        <title>Sequencing the genomes of 1000 actinobacteria strains.</title>
        <authorList>
            <person name="Klenk H.-P."/>
        </authorList>
    </citation>
    <scope>NUCLEOTIDE SEQUENCE [LARGE SCALE GENOMIC DNA]</scope>
    <source>
        <strain evidence="1 2">DSM 15797</strain>
    </source>
</reference>
<name>A0ABS4XA72_9MICC</name>
<organism evidence="1 2">
    <name type="scientific">Paeniglutamicibacter kerguelensis</name>
    <dbReference type="NCBI Taxonomy" id="254788"/>
    <lineage>
        <taxon>Bacteria</taxon>
        <taxon>Bacillati</taxon>
        <taxon>Actinomycetota</taxon>
        <taxon>Actinomycetes</taxon>
        <taxon>Micrococcales</taxon>
        <taxon>Micrococcaceae</taxon>
        <taxon>Paeniglutamicibacter</taxon>
    </lineage>
</organism>
<gene>
    <name evidence="1" type="ORF">JOF47_000868</name>
</gene>
<evidence type="ECO:0000313" key="1">
    <source>
        <dbReference type="EMBL" id="MBP2385357.1"/>
    </source>
</evidence>
<sequence>MSVLDQIREAADAKGEAQAALDERSEALNGLVREACAQGLTAVRIAEASGLSKPRIYQIRDHR</sequence>
<proteinExistence type="predicted"/>
<evidence type="ECO:0000313" key="2">
    <source>
        <dbReference type="Proteomes" id="UP001296993"/>
    </source>
</evidence>
<dbReference type="Proteomes" id="UP001296993">
    <property type="component" value="Unassembled WGS sequence"/>
</dbReference>
<evidence type="ECO:0008006" key="3">
    <source>
        <dbReference type="Google" id="ProtNLM"/>
    </source>
</evidence>